<dbReference type="GO" id="GO:0005829">
    <property type="term" value="C:cytosol"/>
    <property type="evidence" value="ECO:0007669"/>
    <property type="project" value="TreeGrafter"/>
</dbReference>
<organism evidence="8 9">
    <name type="scientific">Pseudoalteromonas tetraodonis GFC</name>
    <dbReference type="NCBI Taxonomy" id="1315271"/>
    <lineage>
        <taxon>Bacteria</taxon>
        <taxon>Pseudomonadati</taxon>
        <taxon>Pseudomonadota</taxon>
        <taxon>Gammaproteobacteria</taxon>
        <taxon>Alteromonadales</taxon>
        <taxon>Pseudoalteromonadaceae</taxon>
        <taxon>Pseudoalteromonas</taxon>
    </lineage>
</organism>
<dbReference type="InterPro" id="IPR002481">
    <property type="entry name" value="FUR"/>
</dbReference>
<dbReference type="SUPFAM" id="SSF46785">
    <property type="entry name" value="Winged helix' DNA-binding domain"/>
    <property type="match status" value="1"/>
</dbReference>
<dbReference type="InterPro" id="IPR036388">
    <property type="entry name" value="WH-like_DNA-bd_sf"/>
</dbReference>
<dbReference type="GO" id="GO:0003700">
    <property type="term" value="F:DNA-binding transcription factor activity"/>
    <property type="evidence" value="ECO:0007669"/>
    <property type="project" value="InterPro"/>
</dbReference>
<dbReference type="GO" id="GO:0000976">
    <property type="term" value="F:transcription cis-regulatory region binding"/>
    <property type="evidence" value="ECO:0007669"/>
    <property type="project" value="TreeGrafter"/>
</dbReference>
<keyword evidence="9" id="KW-1185">Reference proteome</keyword>
<dbReference type="Pfam" id="PF01475">
    <property type="entry name" value="FUR"/>
    <property type="match status" value="1"/>
</dbReference>
<keyword evidence="3 7" id="KW-0862">Zinc</keyword>
<reference evidence="8" key="1">
    <citation type="journal article" date="2014" name="Int. J. Syst. Evol. Microbiol.">
        <title>Complete genome sequence of Corynebacterium casei LMG S-19264T (=DSM 44701T), isolated from a smear-ripened cheese.</title>
        <authorList>
            <consortium name="US DOE Joint Genome Institute (JGI-PGF)"/>
            <person name="Walter F."/>
            <person name="Albersmeier A."/>
            <person name="Kalinowski J."/>
            <person name="Ruckert C."/>
        </authorList>
    </citation>
    <scope>NUCLEOTIDE SEQUENCE</scope>
    <source>
        <strain evidence="8">NBRC 103034</strain>
    </source>
</reference>
<dbReference type="Gene3D" id="1.10.10.10">
    <property type="entry name" value="Winged helix-like DNA-binding domain superfamily/Winged helix DNA-binding domain"/>
    <property type="match status" value="1"/>
</dbReference>
<name>A0AA37S212_9GAMM</name>
<feature type="binding site" evidence="7">
    <location>
        <position position="109"/>
    </location>
    <ligand>
        <name>Zn(2+)</name>
        <dbReference type="ChEBI" id="CHEBI:29105"/>
    </ligand>
</feature>
<proteinExistence type="inferred from homology"/>
<reference evidence="8" key="2">
    <citation type="submission" date="2023-01" db="EMBL/GenBank/DDBJ databases">
        <title>Draft genome sequence of Pseudoalteromonas tetraodonis strain NBRC 103034.</title>
        <authorList>
            <person name="Sun Q."/>
            <person name="Mori K."/>
        </authorList>
    </citation>
    <scope>NUCLEOTIDE SEQUENCE</scope>
    <source>
        <strain evidence="8">NBRC 103034</strain>
    </source>
</reference>
<evidence type="ECO:0000256" key="3">
    <source>
        <dbReference type="ARBA" id="ARBA00022833"/>
    </source>
</evidence>
<dbReference type="EMBL" id="BSNE01000011">
    <property type="protein sequence ID" value="GLQ02677.1"/>
    <property type="molecule type" value="Genomic_DNA"/>
</dbReference>
<dbReference type="PANTHER" id="PTHR33202">
    <property type="entry name" value="ZINC UPTAKE REGULATION PROTEIN"/>
    <property type="match status" value="1"/>
</dbReference>
<accession>A0AA37S212</accession>
<keyword evidence="6" id="KW-0804">Transcription</keyword>
<dbReference type="RefSeq" id="WP_020476917.1">
    <property type="nucleotide sequence ID" value="NZ_BJXY01000034.1"/>
</dbReference>
<evidence type="ECO:0000313" key="9">
    <source>
        <dbReference type="Proteomes" id="UP001161408"/>
    </source>
</evidence>
<evidence type="ECO:0000256" key="2">
    <source>
        <dbReference type="ARBA" id="ARBA00022491"/>
    </source>
</evidence>
<feature type="binding site" evidence="7">
    <location>
        <position position="150"/>
    </location>
    <ligand>
        <name>Zn(2+)</name>
        <dbReference type="ChEBI" id="CHEBI:29105"/>
    </ligand>
</feature>
<feature type="binding site" evidence="7">
    <location>
        <position position="106"/>
    </location>
    <ligand>
        <name>Zn(2+)</name>
        <dbReference type="ChEBI" id="CHEBI:29105"/>
    </ligand>
</feature>
<dbReference type="Proteomes" id="UP001161408">
    <property type="component" value="Unassembled WGS sequence"/>
</dbReference>
<evidence type="ECO:0000256" key="1">
    <source>
        <dbReference type="ARBA" id="ARBA00007957"/>
    </source>
</evidence>
<dbReference type="Gene3D" id="3.30.1490.190">
    <property type="match status" value="1"/>
</dbReference>
<dbReference type="InterPro" id="IPR036390">
    <property type="entry name" value="WH_DNA-bd_sf"/>
</dbReference>
<dbReference type="PANTHER" id="PTHR33202:SF6">
    <property type="entry name" value="ZINC UPTAKE REGULATION PROTEIN"/>
    <property type="match status" value="1"/>
</dbReference>
<comment type="cofactor">
    <cofactor evidence="7">
        <name>Zn(2+)</name>
        <dbReference type="ChEBI" id="CHEBI:29105"/>
    </cofactor>
    <text evidence="7">Binds 1 zinc ion per subunit.</text>
</comment>
<dbReference type="GO" id="GO:0008270">
    <property type="term" value="F:zinc ion binding"/>
    <property type="evidence" value="ECO:0007669"/>
    <property type="project" value="TreeGrafter"/>
</dbReference>
<comment type="caution">
    <text evidence="8">The sequence shown here is derived from an EMBL/GenBank/DDBJ whole genome shotgun (WGS) entry which is preliminary data.</text>
</comment>
<keyword evidence="2" id="KW-0678">Repressor</keyword>
<evidence type="ECO:0000256" key="7">
    <source>
        <dbReference type="PIRSR" id="PIRSR602481-1"/>
    </source>
</evidence>
<protein>
    <submittedName>
        <fullName evidence="8">Transcriptional repressor</fullName>
    </submittedName>
</protein>
<dbReference type="GO" id="GO:1900376">
    <property type="term" value="P:regulation of secondary metabolite biosynthetic process"/>
    <property type="evidence" value="ECO:0007669"/>
    <property type="project" value="TreeGrafter"/>
</dbReference>
<evidence type="ECO:0000313" key="8">
    <source>
        <dbReference type="EMBL" id="GLQ02677.1"/>
    </source>
</evidence>
<dbReference type="InterPro" id="IPR043135">
    <property type="entry name" value="Fur_C"/>
</dbReference>
<keyword evidence="4" id="KW-0805">Transcription regulation</keyword>
<comment type="similarity">
    <text evidence="1">Belongs to the Fur family.</text>
</comment>
<dbReference type="AlphaFoldDB" id="A0AA37S212"/>
<gene>
    <name evidence="8" type="primary">zur_2</name>
    <name evidence="8" type="ORF">GCM10007914_15580</name>
</gene>
<evidence type="ECO:0000256" key="5">
    <source>
        <dbReference type="ARBA" id="ARBA00023125"/>
    </source>
</evidence>
<dbReference type="GO" id="GO:0045892">
    <property type="term" value="P:negative regulation of DNA-templated transcription"/>
    <property type="evidence" value="ECO:0007669"/>
    <property type="project" value="TreeGrafter"/>
</dbReference>
<keyword evidence="7" id="KW-0479">Metal-binding</keyword>
<keyword evidence="5" id="KW-0238">DNA-binding</keyword>
<evidence type="ECO:0000256" key="6">
    <source>
        <dbReference type="ARBA" id="ARBA00023163"/>
    </source>
</evidence>
<evidence type="ECO:0000256" key="4">
    <source>
        <dbReference type="ARBA" id="ARBA00023015"/>
    </source>
</evidence>
<sequence>MNKQQFKEMMGFAIKRCEASEKKLTPKRQQVFEILLQANKPLSAYELTDQFNKQINTPILAMSVYRILGFLESVGLVHRLKLENKFIPCSYVNDDREHQLSMFLICSSCNKASEVNDLNNSVKSLFRELKMKGFTPATSQLEISGVCFGCQQSTANTIKKKDK</sequence>
<feature type="binding site" evidence="7">
    <location>
        <position position="147"/>
    </location>
    <ligand>
        <name>Zn(2+)</name>
        <dbReference type="ChEBI" id="CHEBI:29105"/>
    </ligand>
</feature>